<sequence length="80" mass="9101">MQQSSKEMAAEHETIFLEESRNFKDTASPENRSVLEVEAMAELDAIDNEIAVMKIRRGKAKLRLIQVQAEIRGNNKKSNL</sequence>
<dbReference type="EMBL" id="JAQQWK010000006">
    <property type="protein sequence ID" value="KAK8038988.1"/>
    <property type="molecule type" value="Genomic_DNA"/>
</dbReference>
<protein>
    <submittedName>
        <fullName evidence="2">Uncharacterized protein</fullName>
    </submittedName>
</protein>
<evidence type="ECO:0000256" key="1">
    <source>
        <dbReference type="SAM" id="MobiDB-lite"/>
    </source>
</evidence>
<comment type="caution">
    <text evidence="2">The sequence shown here is derived from an EMBL/GenBank/DDBJ whole genome shotgun (WGS) entry which is preliminary data.</text>
</comment>
<name>A0ABR1SZM5_9PEZI</name>
<organism evidence="2 3">
    <name type="scientific">Apiospora rasikravindrae</name>
    <dbReference type="NCBI Taxonomy" id="990691"/>
    <lineage>
        <taxon>Eukaryota</taxon>
        <taxon>Fungi</taxon>
        <taxon>Dikarya</taxon>
        <taxon>Ascomycota</taxon>
        <taxon>Pezizomycotina</taxon>
        <taxon>Sordariomycetes</taxon>
        <taxon>Xylariomycetidae</taxon>
        <taxon>Amphisphaeriales</taxon>
        <taxon>Apiosporaceae</taxon>
        <taxon>Apiospora</taxon>
    </lineage>
</organism>
<reference evidence="2 3" key="1">
    <citation type="submission" date="2023-01" db="EMBL/GenBank/DDBJ databases">
        <title>Analysis of 21 Apiospora genomes using comparative genomics revels a genus with tremendous synthesis potential of carbohydrate active enzymes and secondary metabolites.</title>
        <authorList>
            <person name="Sorensen T."/>
        </authorList>
    </citation>
    <scope>NUCLEOTIDE SEQUENCE [LARGE SCALE GENOMIC DNA]</scope>
    <source>
        <strain evidence="2 3">CBS 33761</strain>
    </source>
</reference>
<evidence type="ECO:0000313" key="2">
    <source>
        <dbReference type="EMBL" id="KAK8038988.1"/>
    </source>
</evidence>
<gene>
    <name evidence="2" type="ORF">PG993_007399</name>
</gene>
<keyword evidence="3" id="KW-1185">Reference proteome</keyword>
<feature type="compositionally biased region" description="Basic and acidic residues" evidence="1">
    <location>
        <begin position="8"/>
        <end position="24"/>
    </location>
</feature>
<dbReference type="Proteomes" id="UP001444661">
    <property type="component" value="Unassembled WGS sequence"/>
</dbReference>
<accession>A0ABR1SZM5</accession>
<proteinExistence type="predicted"/>
<evidence type="ECO:0000313" key="3">
    <source>
        <dbReference type="Proteomes" id="UP001444661"/>
    </source>
</evidence>
<feature type="region of interest" description="Disordered" evidence="1">
    <location>
        <begin position="1"/>
        <end position="29"/>
    </location>
</feature>